<protein>
    <submittedName>
        <fullName evidence="2">Uncharacterized protein</fullName>
    </submittedName>
</protein>
<gene>
    <name evidence="2" type="ORF">FZC83_02170</name>
</gene>
<evidence type="ECO:0000313" key="2">
    <source>
        <dbReference type="EMBL" id="TYS56402.1"/>
    </source>
</evidence>
<feature type="coiled-coil region" evidence="1">
    <location>
        <begin position="38"/>
        <end position="65"/>
    </location>
</feature>
<evidence type="ECO:0000313" key="3">
    <source>
        <dbReference type="Proteomes" id="UP000322997"/>
    </source>
</evidence>
<dbReference type="AlphaFoldDB" id="A0A5D4S3F8"/>
<keyword evidence="1" id="KW-0175">Coiled coil</keyword>
<name>A0A5D4S3F8_9BACI</name>
<sequence length="192" mass="22195">MDINTDLVQLSTDLSKVISNSHTTVQIITDKINLVRGKKNSQEIINNLEEIIHELIAEKNQLISIAQGFDERMVAQKMSDNEIEYVTKTIIPMLRKFIEESNDDHSDKSDQLDAIETLLTKETLNVLQILGFNFKVAIGEPLTELVRELILSQMPVDKTLDYHYQTVREQRELEFLKVLQNDKAYERLVSHK</sequence>
<reference evidence="2 3" key="1">
    <citation type="submission" date="2019-08" db="EMBL/GenBank/DDBJ databases">
        <title>Bacillus genomes from the desert of Cuatro Cienegas, Coahuila.</title>
        <authorList>
            <person name="Olmedo-Alvarez G."/>
        </authorList>
    </citation>
    <scope>NUCLEOTIDE SEQUENCE [LARGE SCALE GENOMIC DNA]</scope>
    <source>
        <strain evidence="2 3">CH108_3D</strain>
    </source>
</reference>
<dbReference type="Proteomes" id="UP000322997">
    <property type="component" value="Unassembled WGS sequence"/>
</dbReference>
<comment type="caution">
    <text evidence="2">The sequence shown here is derived from an EMBL/GenBank/DDBJ whole genome shotgun (WGS) entry which is preliminary data.</text>
</comment>
<proteinExistence type="predicted"/>
<accession>A0A5D4S3F8</accession>
<organism evidence="2 3">
    <name type="scientific">Rossellomorea marisflavi</name>
    <dbReference type="NCBI Taxonomy" id="189381"/>
    <lineage>
        <taxon>Bacteria</taxon>
        <taxon>Bacillati</taxon>
        <taxon>Bacillota</taxon>
        <taxon>Bacilli</taxon>
        <taxon>Bacillales</taxon>
        <taxon>Bacillaceae</taxon>
        <taxon>Rossellomorea</taxon>
    </lineage>
</organism>
<dbReference type="EMBL" id="VTEQ01000001">
    <property type="protein sequence ID" value="TYS56402.1"/>
    <property type="molecule type" value="Genomic_DNA"/>
</dbReference>
<dbReference type="RefSeq" id="WP_148984436.1">
    <property type="nucleotide sequence ID" value="NZ_JBNILK010000001.1"/>
</dbReference>
<evidence type="ECO:0000256" key="1">
    <source>
        <dbReference type="SAM" id="Coils"/>
    </source>
</evidence>